<evidence type="ECO:0000259" key="11">
    <source>
        <dbReference type="PROSITE" id="PS50929"/>
    </source>
</evidence>
<dbReference type="SUPFAM" id="SSF90123">
    <property type="entry name" value="ABC transporter transmembrane region"/>
    <property type="match status" value="2"/>
</dbReference>
<dbReference type="CDD" id="cd18595">
    <property type="entry name" value="ABC_6TM_MRP1_2_3_6_D1_like"/>
    <property type="match status" value="1"/>
</dbReference>
<feature type="transmembrane region" description="Helical" evidence="9">
    <location>
        <begin position="1057"/>
        <end position="1074"/>
    </location>
</feature>
<dbReference type="PROSITE" id="PS50929">
    <property type="entry name" value="ABC_TM1F"/>
    <property type="match status" value="2"/>
</dbReference>
<dbReference type="InterPro" id="IPR011527">
    <property type="entry name" value="ABC1_TM_dom"/>
</dbReference>
<keyword evidence="5" id="KW-0547">Nucleotide-binding</keyword>
<evidence type="ECO:0000313" key="13">
    <source>
        <dbReference type="Proteomes" id="UP001497453"/>
    </source>
</evidence>
<evidence type="ECO:0000256" key="3">
    <source>
        <dbReference type="ARBA" id="ARBA00022692"/>
    </source>
</evidence>
<feature type="transmembrane region" description="Helical" evidence="9">
    <location>
        <begin position="31"/>
        <end position="50"/>
    </location>
</feature>
<dbReference type="PROSITE" id="PS00211">
    <property type="entry name" value="ABC_TRANSPORTER_1"/>
    <property type="match status" value="2"/>
</dbReference>
<feature type="transmembrane region" description="Helical" evidence="9">
    <location>
        <begin position="158"/>
        <end position="178"/>
    </location>
</feature>
<keyword evidence="8 9" id="KW-0472">Membrane</keyword>
<dbReference type="PANTHER" id="PTHR24223">
    <property type="entry name" value="ATP-BINDING CASSETTE SUB-FAMILY C"/>
    <property type="match status" value="1"/>
</dbReference>
<feature type="domain" description="ABC transmembrane type-1" evidence="11">
    <location>
        <begin position="263"/>
        <end position="553"/>
    </location>
</feature>
<accession>A0ABP1E4D1</accession>
<evidence type="ECO:0000313" key="12">
    <source>
        <dbReference type="EMBL" id="CAL1714888.1"/>
    </source>
</evidence>
<evidence type="ECO:0000256" key="2">
    <source>
        <dbReference type="ARBA" id="ARBA00022448"/>
    </source>
</evidence>
<feature type="transmembrane region" description="Helical" evidence="9">
    <location>
        <begin position="1033"/>
        <end position="1051"/>
    </location>
</feature>
<dbReference type="Proteomes" id="UP001497453">
    <property type="component" value="Chromosome 8"/>
</dbReference>
<organism evidence="12 13">
    <name type="scientific">Somion occarium</name>
    <dbReference type="NCBI Taxonomy" id="3059160"/>
    <lineage>
        <taxon>Eukaryota</taxon>
        <taxon>Fungi</taxon>
        <taxon>Dikarya</taxon>
        <taxon>Basidiomycota</taxon>
        <taxon>Agaricomycotina</taxon>
        <taxon>Agaricomycetes</taxon>
        <taxon>Polyporales</taxon>
        <taxon>Cerrenaceae</taxon>
        <taxon>Somion</taxon>
    </lineage>
</organism>
<feature type="transmembrane region" description="Helical" evidence="9">
    <location>
        <begin position="310"/>
        <end position="331"/>
    </location>
</feature>
<evidence type="ECO:0000256" key="6">
    <source>
        <dbReference type="ARBA" id="ARBA00022840"/>
    </source>
</evidence>
<dbReference type="Pfam" id="PF00005">
    <property type="entry name" value="ABC_tran"/>
    <property type="match status" value="2"/>
</dbReference>
<feature type="transmembrane region" description="Helical" evidence="9">
    <location>
        <begin position="71"/>
        <end position="90"/>
    </location>
</feature>
<evidence type="ECO:0000256" key="1">
    <source>
        <dbReference type="ARBA" id="ARBA00004128"/>
    </source>
</evidence>
<keyword evidence="6" id="KW-0067">ATP-binding</keyword>
<feature type="transmembrane region" description="Helical" evidence="9">
    <location>
        <begin position="96"/>
        <end position="117"/>
    </location>
</feature>
<keyword evidence="4" id="KW-0677">Repeat</keyword>
<dbReference type="EMBL" id="OZ037951">
    <property type="protein sequence ID" value="CAL1714888.1"/>
    <property type="molecule type" value="Genomic_DNA"/>
</dbReference>
<feature type="domain" description="ABC transporter" evidence="10">
    <location>
        <begin position="1233"/>
        <end position="1468"/>
    </location>
</feature>
<dbReference type="InterPro" id="IPR027417">
    <property type="entry name" value="P-loop_NTPase"/>
</dbReference>
<dbReference type="InterPro" id="IPR017871">
    <property type="entry name" value="ABC_transporter-like_CS"/>
</dbReference>
<dbReference type="CDD" id="cd18603">
    <property type="entry name" value="ABC_6TM_MRP1_2_3_6_D2_like"/>
    <property type="match status" value="1"/>
</dbReference>
<feature type="transmembrane region" description="Helical" evidence="9">
    <location>
        <begin position="129"/>
        <end position="152"/>
    </location>
</feature>
<dbReference type="CDD" id="cd03244">
    <property type="entry name" value="ABCC_MRP_domain2"/>
    <property type="match status" value="1"/>
</dbReference>
<dbReference type="InterPro" id="IPR036640">
    <property type="entry name" value="ABC1_TM_sf"/>
</dbReference>
<evidence type="ECO:0000256" key="9">
    <source>
        <dbReference type="SAM" id="Phobius"/>
    </source>
</evidence>
<feature type="transmembrane region" description="Helical" evidence="9">
    <location>
        <begin position="527"/>
        <end position="552"/>
    </location>
</feature>
<reference evidence="13" key="1">
    <citation type="submission" date="2024-04" db="EMBL/GenBank/DDBJ databases">
        <authorList>
            <person name="Shaw F."/>
            <person name="Minotto A."/>
        </authorList>
    </citation>
    <scope>NUCLEOTIDE SEQUENCE [LARGE SCALE GENOMIC DNA]</scope>
</reference>
<feature type="transmembrane region" description="Helical" evidence="9">
    <location>
        <begin position="913"/>
        <end position="934"/>
    </location>
</feature>
<feature type="transmembrane region" description="Helical" evidence="9">
    <location>
        <begin position="249"/>
        <end position="270"/>
    </location>
</feature>
<keyword evidence="7 9" id="KW-1133">Transmembrane helix</keyword>
<keyword evidence="3 9" id="KW-0812">Transmembrane</keyword>
<comment type="subcellular location">
    <subcellularLocation>
        <location evidence="1">Vacuole membrane</location>
        <topology evidence="1">Multi-pass membrane protein</topology>
    </subcellularLocation>
</comment>
<dbReference type="CDD" id="cd03250">
    <property type="entry name" value="ABCC_MRP_domain1"/>
    <property type="match status" value="1"/>
</dbReference>
<dbReference type="PROSITE" id="PS50893">
    <property type="entry name" value="ABC_TRANSPORTER_2"/>
    <property type="match status" value="2"/>
</dbReference>
<feature type="domain" description="ABC transmembrane type-1" evidence="11">
    <location>
        <begin position="914"/>
        <end position="1197"/>
    </location>
</feature>
<dbReference type="InterPro" id="IPR056227">
    <property type="entry name" value="TMD0_ABC"/>
</dbReference>
<feature type="transmembrane region" description="Helical" evidence="9">
    <location>
        <begin position="1142"/>
        <end position="1162"/>
    </location>
</feature>
<keyword evidence="2" id="KW-0813">Transport</keyword>
<evidence type="ECO:0000259" key="10">
    <source>
        <dbReference type="PROSITE" id="PS50893"/>
    </source>
</evidence>
<evidence type="ECO:0000256" key="8">
    <source>
        <dbReference type="ARBA" id="ARBA00023136"/>
    </source>
</evidence>
<dbReference type="Pfam" id="PF00664">
    <property type="entry name" value="ABC_membrane"/>
    <property type="match status" value="2"/>
</dbReference>
<dbReference type="InterPro" id="IPR050173">
    <property type="entry name" value="ABC_transporter_C-like"/>
</dbReference>
<dbReference type="PANTHER" id="PTHR24223:SF443">
    <property type="entry name" value="MULTIDRUG-RESISTANCE LIKE PROTEIN 1, ISOFORM I"/>
    <property type="match status" value="1"/>
</dbReference>
<dbReference type="SUPFAM" id="SSF52540">
    <property type="entry name" value="P-loop containing nucleoside triphosphate hydrolases"/>
    <property type="match status" value="2"/>
</dbReference>
<evidence type="ECO:0000256" key="4">
    <source>
        <dbReference type="ARBA" id="ARBA00022737"/>
    </source>
</evidence>
<proteinExistence type="predicted"/>
<dbReference type="Pfam" id="PF24357">
    <property type="entry name" value="TMD0_ABC"/>
    <property type="match status" value="1"/>
</dbReference>
<dbReference type="Gene3D" id="1.20.1560.10">
    <property type="entry name" value="ABC transporter type 1, transmembrane domain"/>
    <property type="match status" value="2"/>
</dbReference>
<sequence length="1473" mass="163177">MAHFSCRSAEGWGPVSPNRQFDLTPCFEEGAIQSTLLVSLIVLGAFRCWSLRSLESYPRIKRSVWILRTKLALLSSALIASTVNLVFILATQRPIAIVQAYILEVVALFVSLFLTYFNHYRARSSSSLLLLFWPAYTASLIIWARTIATIAFEHLKVVFALKCAVVVLGLAAFALECLGTELIASTSNENPLLTANIYSRWFFGWMDPLMQKGAKEYITESDLPRLLPEDEAAQLGRNLQAALKKRKSLWLALFTAYGGPYMFAGFLKIVQDCLAFLQPQLLRWLLAYISIYQTSRLSDPSRAPSPLEGFAIAILMFIASISQTIILHQYFQRCFETGMCVRAGLVTTIYQKSLVLSNDGKGSASGDIVNLMSVDATRLQDLCTYGLIAISGPFQIILAFISLYGILGWPAFVGVAIMIISIPMNTVMARWLKRMQEQQMKNRDQRTRMMSELLANIRSIKLYAWENAFIRKILAVRNDKELRLLKKIGIVTSFNTALWIGIPLLVAFASFAIASLTSDEPLTSDKIFPAISLFMLLQFPLAMFSQVTSNIIEAMVSVKRLSAFFGADELQPDARIIKENKKLELGDEVLTITHADLAWTKDAPSPILEDISLTVRRGELVGVLGRVGAGKTSLLGAIIGEMTKLDGQVILHGSVSYAPQNPWIMSATIRDNIVFSHEYDEVFYKLVLDACALRPDLALMPQGDMTEVGEKGFQLSGGQRARISLARAVYARPDLVLLDDVLAAVDSHVARHVFDQVIGPYGLLATKARILVTNSIAFVRQMDQVVYLRRGIVIEQGTYDQLVSNEEGALYKLIKGHGNLSNSGISTPFTAVDSSTPTSDTAVESSAELPVDQKLESVTEKLQRKRSFGKAILVSTLLTQTVSDGPTKEHIEQGRVKKDVYIQYIQAASRAGFIFFVVLTVLIQLASLAANYTLRAWGEHNREAGSNKGVGLYLLGYGVFSLLSTVLGAISTIVIWVYCAVRSSQYLHDAMLHAVMRAPMSFFEQTPTGRILNLFSRDIYVVDAILARVIQNVVRTFFVTMMIIAVIGFSFPLFLLAVPPLAWFYLRVMIYYLATSRELKRLDAVSRSPIFAWFSESLNGLSTIRAFSQQSVFIENEERRVDRNQICYLPSISVNRWLAVRLELVGATIIFVAAVLALSALVTTGVDAGLVGFVLSYALNTTGSLNWLVRSVSEVEQNIVSVERILHYVNLRSEAPAEIPDAIPENWPSKGDVEYRDYTTRYRPDLDPSLKNISIKINHREKIGICGRTGSGKSTLLLSLFRIIEPTSGTIYVDGVDITKIGLHDLRFAISIVPQSPDLFEGTIRENIDPTGAHQDAEIWVALEQSHLKQYIESLPGGLDAPVREGGSSMSSGQRQLICFARALLRKTKILVLDEATSAVDLDTDRAIQDIIRGPQFAEVTMLTIAHRLNTILESDRVLVLEAGRVVEFDSPKSLLASQSSAFYSLASEAGLA</sequence>
<feature type="domain" description="ABC transporter" evidence="10">
    <location>
        <begin position="592"/>
        <end position="815"/>
    </location>
</feature>
<dbReference type="SMART" id="SM00382">
    <property type="entry name" value="AAA"/>
    <property type="match status" value="2"/>
</dbReference>
<feature type="transmembrane region" description="Helical" evidence="9">
    <location>
        <begin position="488"/>
        <end position="515"/>
    </location>
</feature>
<dbReference type="InterPro" id="IPR003439">
    <property type="entry name" value="ABC_transporter-like_ATP-bd"/>
</dbReference>
<evidence type="ECO:0000256" key="5">
    <source>
        <dbReference type="ARBA" id="ARBA00022741"/>
    </source>
</evidence>
<gene>
    <name evidence="12" type="ORF">GFSPODELE1_LOCUS9968</name>
</gene>
<protein>
    <recommendedName>
        <fullName evidence="14">Metal resistance protein YCF1</fullName>
    </recommendedName>
</protein>
<feature type="transmembrane region" description="Helical" evidence="9">
    <location>
        <begin position="954"/>
        <end position="981"/>
    </location>
</feature>
<name>A0ABP1E4D1_9APHY</name>
<dbReference type="Gene3D" id="3.40.50.300">
    <property type="entry name" value="P-loop containing nucleotide triphosphate hydrolases"/>
    <property type="match status" value="2"/>
</dbReference>
<feature type="transmembrane region" description="Helical" evidence="9">
    <location>
        <begin position="412"/>
        <end position="432"/>
    </location>
</feature>
<evidence type="ECO:0008006" key="14">
    <source>
        <dbReference type="Google" id="ProtNLM"/>
    </source>
</evidence>
<keyword evidence="13" id="KW-1185">Reference proteome</keyword>
<feature type="transmembrane region" description="Helical" evidence="9">
    <location>
        <begin position="382"/>
        <end position="406"/>
    </location>
</feature>
<evidence type="ECO:0000256" key="7">
    <source>
        <dbReference type="ARBA" id="ARBA00022989"/>
    </source>
</evidence>
<dbReference type="InterPro" id="IPR003593">
    <property type="entry name" value="AAA+_ATPase"/>
</dbReference>